<feature type="domain" description="PI3K/PI4K catalytic" evidence="21">
    <location>
        <begin position="681"/>
        <end position="1001"/>
    </location>
</feature>
<dbReference type="InterPro" id="IPR000403">
    <property type="entry name" value="PI3/4_kinase_cat_dom"/>
</dbReference>
<dbReference type="InterPro" id="IPR003152">
    <property type="entry name" value="FATC_dom"/>
</dbReference>
<sequence length="1071" mass="122221">MPENSDFPISSNQISTTSLGDSQIRKSKRISNKINSYNPSSISSSFEFQTPESEDSHINDTEEFSLNTSSYISPKPYNIFELLNFERGLLKNSYLITLNNESFISMISYSSLGDVYEYFSFNNDLSGVLMVNETLSLKHTKGIDFPKILNQPKKNDNFIISNNCNLSETLLKAGLNNLVFSQENSISNGVYEENKIDPIYGSSWRLNQWDLPLFDFKYSKTLWDSGNHKLALDLLLGYSKYNESYGTFEVSNEEVYLDKSLGDLSKKASYENTKTRESKSLIKAQLFSTIGEWSSVLKTCRPKAIISNYFNKSIQLLDQSQYLVRTSENTLYALAKFSENQFRSNKDSIILSKESADMRSYKIKELEYYKEQSSLIKSDPSYFNLNASNKKSILDYAKQIQSSINKLELQVSQDNDELENVMNDSSYFLSTAIWYYARCLFVGNSHDKFATTSLVSLWLSNSNVEKAMTTLKKVGIHKIASYKWIPLVYQLCARLNDDNTEDENVNFQPILRGVITRMTVRHPYHTLPTLFALKNANNLLCSSNSTHSFSDNDKNEYNPNPLDESRNKISTQIINKVSAAKIILGNIVNGFELLFTAYIQLANTSESDAIKKDSSALSGKKKLALGRNTLISKLSENPYIPILTAYYPIDPLGKYDFLISDESIQDSQASKPTNLVTFAFIEKFYKLAGGINLPKIINVTGSDGIIYIQLVKGKDDLRQDYVIEQLFNFINDCFESSNISKLKNLKLFTYKVVPLSKRSGIVEWVQNTTPVGTWLSDSYKNMPQKIDLVKFRKEFYLEQMKKNSTIEDKLKEFSRIKNSIPPIFRVYFFNQSSDISMYFYNQKRYTISVASSSIVCWLLGIGDRHSQNILISKNSCELIHIDLGIAFNMGSLLPIPELVPFRLTQNILDGMGLLNNNNNGNSVFFEYCKDTLNLIRKYNSLINTVLNVLKHDPLYHWSSISIKRKQISSKQLMRDDIFYSKPREELNPSLNPFYKLMKGKSSKSNQANESGAKKTNNDVEDLNREAERAILSVTKRLGSELSAECVVNELIQNAIDPKNLSRMFSGWQPWL</sequence>
<evidence type="ECO:0000256" key="20">
    <source>
        <dbReference type="SAM" id="MobiDB-lite"/>
    </source>
</evidence>
<dbReference type="PROSITE" id="PS51189">
    <property type="entry name" value="FAT"/>
    <property type="match status" value="1"/>
</dbReference>
<evidence type="ECO:0000256" key="19">
    <source>
        <dbReference type="SAM" id="Coils"/>
    </source>
</evidence>
<comment type="similarity">
    <text evidence="2">Belongs to the PI3/PI4-kinase family. ATM subfamily.</text>
</comment>
<comment type="caution">
    <text evidence="24">The sequence shown here is derived from an EMBL/GenBank/DDBJ whole genome shotgun (WGS) entry which is preliminary data.</text>
</comment>
<keyword evidence="8" id="KW-0547">Nucleotide-binding</keyword>
<dbReference type="PROSITE" id="PS50290">
    <property type="entry name" value="PI3_4_KINASE_3"/>
    <property type="match status" value="1"/>
</dbReference>
<evidence type="ECO:0000256" key="5">
    <source>
        <dbReference type="ARBA" id="ARBA00020288"/>
    </source>
</evidence>
<dbReference type="EMBL" id="LSSN01002273">
    <property type="protein sequence ID" value="OMJ16655.1"/>
    <property type="molecule type" value="Genomic_DNA"/>
</dbReference>
<keyword evidence="9" id="KW-0227">DNA damage</keyword>
<dbReference type="GO" id="GO:0004674">
    <property type="term" value="F:protein serine/threonine kinase activity"/>
    <property type="evidence" value="ECO:0007669"/>
    <property type="project" value="UniProtKB-KW"/>
</dbReference>
<evidence type="ECO:0000256" key="13">
    <source>
        <dbReference type="ARBA" id="ARBA00030020"/>
    </source>
</evidence>
<evidence type="ECO:0000313" key="25">
    <source>
        <dbReference type="Proteomes" id="UP000187283"/>
    </source>
</evidence>
<evidence type="ECO:0000313" key="24">
    <source>
        <dbReference type="EMBL" id="OMJ16655.1"/>
    </source>
</evidence>
<evidence type="ECO:0000256" key="7">
    <source>
        <dbReference type="ARBA" id="ARBA00022679"/>
    </source>
</evidence>
<keyword evidence="6" id="KW-0723">Serine/threonine-protein kinase</keyword>
<keyword evidence="10 24" id="KW-0418">Kinase</keyword>
<comment type="catalytic activity">
    <reaction evidence="18">
        <text>L-seryl-[protein] + ATP = O-phospho-L-seryl-[protein] + ADP + H(+)</text>
        <dbReference type="Rhea" id="RHEA:17989"/>
        <dbReference type="Rhea" id="RHEA-COMP:9863"/>
        <dbReference type="Rhea" id="RHEA-COMP:11604"/>
        <dbReference type="ChEBI" id="CHEBI:15378"/>
        <dbReference type="ChEBI" id="CHEBI:29999"/>
        <dbReference type="ChEBI" id="CHEBI:30616"/>
        <dbReference type="ChEBI" id="CHEBI:83421"/>
        <dbReference type="ChEBI" id="CHEBI:456216"/>
        <dbReference type="EC" id="2.7.11.1"/>
    </reaction>
</comment>
<dbReference type="OrthoDB" id="381190at2759"/>
<dbReference type="Gene3D" id="1.10.1070.11">
    <property type="entry name" value="Phosphatidylinositol 3-/4-kinase, catalytic domain"/>
    <property type="match status" value="1"/>
</dbReference>
<organism evidence="24 25">
    <name type="scientific">Smittium culicis</name>
    <dbReference type="NCBI Taxonomy" id="133412"/>
    <lineage>
        <taxon>Eukaryota</taxon>
        <taxon>Fungi</taxon>
        <taxon>Fungi incertae sedis</taxon>
        <taxon>Zoopagomycota</taxon>
        <taxon>Kickxellomycotina</taxon>
        <taxon>Harpellomycetes</taxon>
        <taxon>Harpellales</taxon>
        <taxon>Legeriomycetaceae</taxon>
        <taxon>Smittium</taxon>
    </lineage>
</organism>
<reference evidence="24 25" key="1">
    <citation type="submission" date="2017-01" db="EMBL/GenBank/DDBJ databases">
        <authorList>
            <person name="Mah S.A."/>
            <person name="Swanson W.J."/>
            <person name="Moy G.W."/>
            <person name="Vacquier V.D."/>
        </authorList>
    </citation>
    <scope>NUCLEOTIDE SEQUENCE [LARGE SCALE GENOMIC DNA]</scope>
    <source>
        <strain evidence="24 25">GSMNP</strain>
    </source>
</reference>
<keyword evidence="19" id="KW-0175">Coiled coil</keyword>
<dbReference type="GO" id="GO:0006974">
    <property type="term" value="P:DNA damage response"/>
    <property type="evidence" value="ECO:0007669"/>
    <property type="project" value="UniProtKB-KW"/>
</dbReference>
<dbReference type="GO" id="GO:0005634">
    <property type="term" value="C:nucleus"/>
    <property type="evidence" value="ECO:0007669"/>
    <property type="project" value="UniProtKB-SubCell"/>
</dbReference>
<dbReference type="GO" id="GO:0005524">
    <property type="term" value="F:ATP binding"/>
    <property type="evidence" value="ECO:0007669"/>
    <property type="project" value="UniProtKB-KW"/>
</dbReference>
<evidence type="ECO:0000256" key="12">
    <source>
        <dbReference type="ARBA" id="ARBA00023242"/>
    </source>
</evidence>
<dbReference type="InterPro" id="IPR014009">
    <property type="entry name" value="PIK_FAT"/>
</dbReference>
<accession>A0A1R1XPY6</accession>
<dbReference type="PROSITE" id="PS00915">
    <property type="entry name" value="PI3_4_KINASE_1"/>
    <property type="match status" value="1"/>
</dbReference>
<feature type="region of interest" description="Disordered" evidence="20">
    <location>
        <begin position="1"/>
        <end position="25"/>
    </location>
</feature>
<dbReference type="SUPFAM" id="SSF56112">
    <property type="entry name" value="Protein kinase-like (PK-like)"/>
    <property type="match status" value="1"/>
</dbReference>
<evidence type="ECO:0000256" key="2">
    <source>
        <dbReference type="ARBA" id="ARBA00010769"/>
    </source>
</evidence>
<dbReference type="InterPro" id="IPR011009">
    <property type="entry name" value="Kinase-like_dom_sf"/>
</dbReference>
<dbReference type="PROSITE" id="PS00916">
    <property type="entry name" value="PI3_4_KINASE_2"/>
    <property type="match status" value="1"/>
</dbReference>
<dbReference type="Pfam" id="PF02260">
    <property type="entry name" value="FATC"/>
    <property type="match status" value="1"/>
</dbReference>
<evidence type="ECO:0000256" key="6">
    <source>
        <dbReference type="ARBA" id="ARBA00022527"/>
    </source>
</evidence>
<dbReference type="InterPro" id="IPR036940">
    <property type="entry name" value="PI3/4_kinase_cat_sf"/>
</dbReference>
<comment type="catalytic activity">
    <reaction evidence="17">
        <text>L-threonyl-[protein] + ATP = O-phospho-L-threonyl-[protein] + ADP + H(+)</text>
        <dbReference type="Rhea" id="RHEA:46608"/>
        <dbReference type="Rhea" id="RHEA-COMP:11060"/>
        <dbReference type="Rhea" id="RHEA-COMP:11605"/>
        <dbReference type="ChEBI" id="CHEBI:15378"/>
        <dbReference type="ChEBI" id="CHEBI:30013"/>
        <dbReference type="ChEBI" id="CHEBI:30616"/>
        <dbReference type="ChEBI" id="CHEBI:61977"/>
        <dbReference type="ChEBI" id="CHEBI:456216"/>
        <dbReference type="EC" id="2.7.11.1"/>
    </reaction>
</comment>
<feature type="coiled-coil region" evidence="19">
    <location>
        <begin position="397"/>
        <end position="424"/>
    </location>
</feature>
<feature type="compositionally biased region" description="Polar residues" evidence="20">
    <location>
        <begin position="7"/>
        <end position="21"/>
    </location>
</feature>
<evidence type="ECO:0000256" key="15">
    <source>
        <dbReference type="ARBA" id="ARBA00031460"/>
    </source>
</evidence>
<dbReference type="PROSITE" id="PS51190">
    <property type="entry name" value="FATC"/>
    <property type="match status" value="1"/>
</dbReference>
<evidence type="ECO:0000259" key="21">
    <source>
        <dbReference type="PROSITE" id="PS50290"/>
    </source>
</evidence>
<evidence type="ECO:0000256" key="1">
    <source>
        <dbReference type="ARBA" id="ARBA00004123"/>
    </source>
</evidence>
<keyword evidence="7" id="KW-0808">Transferase</keyword>
<feature type="domain" description="FATC" evidence="23">
    <location>
        <begin position="1039"/>
        <end position="1071"/>
    </location>
</feature>
<dbReference type="AlphaFoldDB" id="A0A1R1XPY6"/>
<dbReference type="Pfam" id="PF00454">
    <property type="entry name" value="PI3_PI4_kinase"/>
    <property type="match status" value="1"/>
</dbReference>
<evidence type="ECO:0000256" key="3">
    <source>
        <dbReference type="ARBA" id="ARBA00012513"/>
    </source>
</evidence>
<dbReference type="InterPro" id="IPR018936">
    <property type="entry name" value="PI3/4_kinase_CS"/>
</dbReference>
<evidence type="ECO:0000256" key="10">
    <source>
        <dbReference type="ARBA" id="ARBA00022777"/>
    </source>
</evidence>
<evidence type="ECO:0000259" key="23">
    <source>
        <dbReference type="PROSITE" id="PS51190"/>
    </source>
</evidence>
<dbReference type="EC" id="2.7.11.1" evidence="3"/>
<keyword evidence="25" id="KW-1185">Reference proteome</keyword>
<dbReference type="InterPro" id="IPR038980">
    <property type="entry name" value="ATM_plant"/>
</dbReference>
<evidence type="ECO:0000256" key="9">
    <source>
        <dbReference type="ARBA" id="ARBA00022763"/>
    </source>
</evidence>
<dbReference type="PANTHER" id="PTHR37079:SF4">
    <property type="entry name" value="SERINE_THREONINE-PROTEIN KINASE ATM"/>
    <property type="match status" value="1"/>
</dbReference>
<evidence type="ECO:0000256" key="16">
    <source>
        <dbReference type="ARBA" id="ARBA00032467"/>
    </source>
</evidence>
<dbReference type="PANTHER" id="PTHR37079">
    <property type="entry name" value="SERINE/THREONINE-PROTEIN KINASE ATM"/>
    <property type="match status" value="1"/>
</dbReference>
<evidence type="ECO:0000256" key="18">
    <source>
        <dbReference type="ARBA" id="ARBA00048679"/>
    </source>
</evidence>
<dbReference type="STRING" id="133412.A0A1R1XPY6"/>
<dbReference type="SMART" id="SM00146">
    <property type="entry name" value="PI3Kc"/>
    <property type="match status" value="1"/>
</dbReference>
<dbReference type="SMART" id="SM01343">
    <property type="entry name" value="FATC"/>
    <property type="match status" value="1"/>
</dbReference>
<evidence type="ECO:0000259" key="22">
    <source>
        <dbReference type="PROSITE" id="PS51189"/>
    </source>
</evidence>
<gene>
    <name evidence="24" type="ORF">AYI70_g6458</name>
</gene>
<name>A0A1R1XPY6_9FUNG</name>
<evidence type="ECO:0000256" key="17">
    <source>
        <dbReference type="ARBA" id="ARBA00047899"/>
    </source>
</evidence>
<evidence type="ECO:0000256" key="4">
    <source>
        <dbReference type="ARBA" id="ARBA00014619"/>
    </source>
</evidence>
<keyword evidence="12" id="KW-0539">Nucleus</keyword>
<dbReference type="GO" id="GO:0035556">
    <property type="term" value="P:intracellular signal transduction"/>
    <property type="evidence" value="ECO:0007669"/>
    <property type="project" value="UniProtKB-ARBA"/>
</dbReference>
<comment type="subcellular location">
    <subcellularLocation>
        <location evidence="1">Nucleus</location>
    </subcellularLocation>
</comment>
<proteinExistence type="inferred from homology"/>
<keyword evidence="11" id="KW-0067">ATP-binding</keyword>
<evidence type="ECO:0000256" key="11">
    <source>
        <dbReference type="ARBA" id="ARBA00022840"/>
    </source>
</evidence>
<dbReference type="Proteomes" id="UP000187283">
    <property type="component" value="Unassembled WGS sequence"/>
</dbReference>
<protein>
    <recommendedName>
        <fullName evidence="4">Serine/threonine-protein kinase TEL1</fullName>
        <ecNumber evidence="3">2.7.11.1</ecNumber>
    </recommendedName>
    <alternativeName>
        <fullName evidence="13">ATM homolog</fullName>
    </alternativeName>
    <alternativeName>
        <fullName evidence="15 16">DNA-damage checkpoint kinase TEL1</fullName>
    </alternativeName>
    <alternativeName>
        <fullName evidence="5">Serine/threonine-protein kinase tel1</fullName>
    </alternativeName>
    <alternativeName>
        <fullName evidence="14">Telomere length regulation protein 1</fullName>
    </alternativeName>
</protein>
<dbReference type="Gene3D" id="3.30.1010.10">
    <property type="entry name" value="Phosphatidylinositol 3-kinase Catalytic Subunit, Chain A, domain 4"/>
    <property type="match status" value="1"/>
</dbReference>
<feature type="domain" description="FAT" evidence="22">
    <location>
        <begin position="169"/>
        <end position="536"/>
    </location>
</feature>
<evidence type="ECO:0000256" key="14">
    <source>
        <dbReference type="ARBA" id="ARBA00030222"/>
    </source>
</evidence>
<evidence type="ECO:0000256" key="8">
    <source>
        <dbReference type="ARBA" id="ARBA00022741"/>
    </source>
</evidence>